<comment type="caution">
    <text evidence="1">The sequence shown here is derived from an EMBL/GenBank/DDBJ whole genome shotgun (WGS) entry which is preliminary data.</text>
</comment>
<accession>A0ACB8DU77</accession>
<protein>
    <submittedName>
        <fullName evidence="1">Uncharacterized protein</fullName>
    </submittedName>
</protein>
<name>A0ACB8DU77_DERSI</name>
<evidence type="ECO:0000313" key="1">
    <source>
        <dbReference type="EMBL" id="KAH7977898.1"/>
    </source>
</evidence>
<organism evidence="1 2">
    <name type="scientific">Dermacentor silvarum</name>
    <name type="common">Tick</name>
    <dbReference type="NCBI Taxonomy" id="543639"/>
    <lineage>
        <taxon>Eukaryota</taxon>
        <taxon>Metazoa</taxon>
        <taxon>Ecdysozoa</taxon>
        <taxon>Arthropoda</taxon>
        <taxon>Chelicerata</taxon>
        <taxon>Arachnida</taxon>
        <taxon>Acari</taxon>
        <taxon>Parasitiformes</taxon>
        <taxon>Ixodida</taxon>
        <taxon>Ixodoidea</taxon>
        <taxon>Ixodidae</taxon>
        <taxon>Rhipicephalinae</taxon>
        <taxon>Dermacentor</taxon>
    </lineage>
</organism>
<reference evidence="1" key="1">
    <citation type="submission" date="2020-05" db="EMBL/GenBank/DDBJ databases">
        <title>Large-scale comparative analyses of tick genomes elucidate their genetic diversity and vector capacities.</title>
        <authorList>
            <person name="Jia N."/>
            <person name="Wang J."/>
            <person name="Shi W."/>
            <person name="Du L."/>
            <person name="Sun Y."/>
            <person name="Zhan W."/>
            <person name="Jiang J."/>
            <person name="Wang Q."/>
            <person name="Zhang B."/>
            <person name="Ji P."/>
            <person name="Sakyi L.B."/>
            <person name="Cui X."/>
            <person name="Yuan T."/>
            <person name="Jiang B."/>
            <person name="Yang W."/>
            <person name="Lam T.T.-Y."/>
            <person name="Chang Q."/>
            <person name="Ding S."/>
            <person name="Wang X."/>
            <person name="Zhu J."/>
            <person name="Ruan X."/>
            <person name="Zhao L."/>
            <person name="Wei J."/>
            <person name="Que T."/>
            <person name="Du C."/>
            <person name="Cheng J."/>
            <person name="Dai P."/>
            <person name="Han X."/>
            <person name="Huang E."/>
            <person name="Gao Y."/>
            <person name="Liu J."/>
            <person name="Shao H."/>
            <person name="Ye R."/>
            <person name="Li L."/>
            <person name="Wei W."/>
            <person name="Wang X."/>
            <person name="Wang C."/>
            <person name="Yang T."/>
            <person name="Huo Q."/>
            <person name="Li W."/>
            <person name="Guo W."/>
            <person name="Chen H."/>
            <person name="Zhou L."/>
            <person name="Ni X."/>
            <person name="Tian J."/>
            <person name="Zhou Y."/>
            <person name="Sheng Y."/>
            <person name="Liu T."/>
            <person name="Pan Y."/>
            <person name="Xia L."/>
            <person name="Li J."/>
            <person name="Zhao F."/>
            <person name="Cao W."/>
        </authorList>
    </citation>
    <scope>NUCLEOTIDE SEQUENCE</scope>
    <source>
        <strain evidence="1">Dsil-2018</strain>
    </source>
</reference>
<evidence type="ECO:0000313" key="2">
    <source>
        <dbReference type="Proteomes" id="UP000821865"/>
    </source>
</evidence>
<sequence>MAQTRSSYSCSTVFTVLRRSVTIQLLPDERRYQQTKFKKKTCNPVFDETYIFQAPPDQGELLLGLCYKAGLERLTVTVLEARGLVAPPEMGNQASLGQCASLAPCSSEETINEKGWGAN</sequence>
<dbReference type="Proteomes" id="UP000821865">
    <property type="component" value="Chromosome 1"/>
</dbReference>
<gene>
    <name evidence="1" type="ORF">HPB49_003870</name>
</gene>
<dbReference type="EMBL" id="CM023470">
    <property type="protein sequence ID" value="KAH7977898.1"/>
    <property type="molecule type" value="Genomic_DNA"/>
</dbReference>
<keyword evidence="2" id="KW-1185">Reference proteome</keyword>
<proteinExistence type="predicted"/>